<dbReference type="InterPro" id="IPR050569">
    <property type="entry name" value="TAAR"/>
</dbReference>
<evidence type="ECO:0000256" key="8">
    <source>
        <dbReference type="ARBA" id="ARBA00023224"/>
    </source>
</evidence>
<evidence type="ECO:0000256" key="4">
    <source>
        <dbReference type="ARBA" id="ARBA00022989"/>
    </source>
</evidence>
<protein>
    <submittedName>
        <fullName evidence="11">Chemosensory receptor B</fullName>
    </submittedName>
</protein>
<accession>A0AAV4GI38</accession>
<feature type="transmembrane region" description="Helical" evidence="9">
    <location>
        <begin position="125"/>
        <end position="151"/>
    </location>
</feature>
<evidence type="ECO:0000256" key="1">
    <source>
        <dbReference type="ARBA" id="ARBA00004651"/>
    </source>
</evidence>
<feature type="transmembrane region" description="Helical" evidence="9">
    <location>
        <begin position="309"/>
        <end position="333"/>
    </location>
</feature>
<keyword evidence="4 9" id="KW-1133">Transmembrane helix</keyword>
<keyword evidence="3 9" id="KW-0812">Transmembrane</keyword>
<gene>
    <name evidence="11" type="ORF">ElyMa_000678700</name>
</gene>
<name>A0AAV4GI38_9GAST</name>
<feature type="domain" description="G-protein coupled receptors family 1 profile" evidence="10">
    <location>
        <begin position="57"/>
        <end position="331"/>
    </location>
</feature>
<dbReference type="GO" id="GO:0005886">
    <property type="term" value="C:plasma membrane"/>
    <property type="evidence" value="ECO:0007669"/>
    <property type="project" value="UniProtKB-SubCell"/>
</dbReference>
<dbReference type="EMBL" id="BMAT01001402">
    <property type="protein sequence ID" value="GFR84736.1"/>
    <property type="molecule type" value="Genomic_DNA"/>
</dbReference>
<evidence type="ECO:0000259" key="10">
    <source>
        <dbReference type="PROSITE" id="PS50262"/>
    </source>
</evidence>
<feature type="transmembrane region" description="Helical" evidence="9">
    <location>
        <begin position="46"/>
        <end position="67"/>
    </location>
</feature>
<dbReference type="PANTHER" id="PTHR24249">
    <property type="entry name" value="HISTAMINE RECEPTOR-RELATED G-PROTEIN COUPLED RECEPTOR"/>
    <property type="match status" value="1"/>
</dbReference>
<comment type="caution">
    <text evidence="11">The sequence shown here is derived from an EMBL/GenBank/DDBJ whole genome shotgun (WGS) entry which is preliminary data.</text>
</comment>
<evidence type="ECO:0000256" key="3">
    <source>
        <dbReference type="ARBA" id="ARBA00022692"/>
    </source>
</evidence>
<keyword evidence="7 11" id="KW-0675">Receptor</keyword>
<dbReference type="GO" id="GO:0004930">
    <property type="term" value="F:G protein-coupled receptor activity"/>
    <property type="evidence" value="ECO:0007669"/>
    <property type="project" value="UniProtKB-KW"/>
</dbReference>
<dbReference type="InterPro" id="IPR017452">
    <property type="entry name" value="GPCR_Rhodpsn_7TM"/>
</dbReference>
<evidence type="ECO:0000256" key="9">
    <source>
        <dbReference type="SAM" id="Phobius"/>
    </source>
</evidence>
<keyword evidence="6 9" id="KW-0472">Membrane</keyword>
<keyword evidence="2" id="KW-1003">Cell membrane</keyword>
<evidence type="ECO:0000256" key="5">
    <source>
        <dbReference type="ARBA" id="ARBA00023040"/>
    </source>
</evidence>
<evidence type="ECO:0000313" key="12">
    <source>
        <dbReference type="Proteomes" id="UP000762676"/>
    </source>
</evidence>
<dbReference type="Gene3D" id="1.20.1070.10">
    <property type="entry name" value="Rhodopsin 7-helix transmembrane proteins"/>
    <property type="match status" value="1"/>
</dbReference>
<feature type="transmembrane region" description="Helical" evidence="9">
    <location>
        <begin position="216"/>
        <end position="237"/>
    </location>
</feature>
<keyword evidence="12" id="KW-1185">Reference proteome</keyword>
<evidence type="ECO:0000256" key="6">
    <source>
        <dbReference type="ARBA" id="ARBA00023136"/>
    </source>
</evidence>
<dbReference type="PANTHER" id="PTHR24249:SF372">
    <property type="entry name" value="G-PROTEIN COUPLED RECEPTORS FAMILY 1 PROFILE DOMAIN-CONTAINING PROTEIN"/>
    <property type="match status" value="1"/>
</dbReference>
<evidence type="ECO:0000313" key="11">
    <source>
        <dbReference type="EMBL" id="GFR84736.1"/>
    </source>
</evidence>
<keyword evidence="8" id="KW-0807">Transducer</keyword>
<dbReference type="SUPFAM" id="SSF81321">
    <property type="entry name" value="Family A G protein-coupled receptor-like"/>
    <property type="match status" value="1"/>
</dbReference>
<comment type="subcellular location">
    <subcellularLocation>
        <location evidence="1">Cell membrane</location>
        <topology evidence="1">Multi-pass membrane protein</topology>
    </subcellularLocation>
</comment>
<dbReference type="AlphaFoldDB" id="A0AAV4GI38"/>
<organism evidence="11 12">
    <name type="scientific">Elysia marginata</name>
    <dbReference type="NCBI Taxonomy" id="1093978"/>
    <lineage>
        <taxon>Eukaryota</taxon>
        <taxon>Metazoa</taxon>
        <taxon>Spiralia</taxon>
        <taxon>Lophotrochozoa</taxon>
        <taxon>Mollusca</taxon>
        <taxon>Gastropoda</taxon>
        <taxon>Heterobranchia</taxon>
        <taxon>Euthyneura</taxon>
        <taxon>Panpulmonata</taxon>
        <taxon>Sacoglossa</taxon>
        <taxon>Placobranchoidea</taxon>
        <taxon>Plakobranchidae</taxon>
        <taxon>Elysia</taxon>
    </lineage>
</organism>
<dbReference type="Proteomes" id="UP000762676">
    <property type="component" value="Unassembled WGS sequence"/>
</dbReference>
<keyword evidence="5" id="KW-0297">G-protein coupled receptor</keyword>
<evidence type="ECO:0000256" key="7">
    <source>
        <dbReference type="ARBA" id="ARBA00023170"/>
    </source>
</evidence>
<dbReference type="PROSITE" id="PS50262">
    <property type="entry name" value="G_PROTEIN_RECEP_F1_2"/>
    <property type="match status" value="1"/>
</dbReference>
<evidence type="ECO:0000256" key="2">
    <source>
        <dbReference type="ARBA" id="ARBA00022475"/>
    </source>
</evidence>
<proteinExistence type="predicted"/>
<feature type="transmembrane region" description="Helical" evidence="9">
    <location>
        <begin position="268"/>
        <end position="289"/>
    </location>
</feature>
<feature type="transmembrane region" description="Helical" evidence="9">
    <location>
        <begin position="163"/>
        <end position="184"/>
    </location>
</feature>
<sequence>MDVPRNVSLLLEDVIFYDNTTVKFCLGVEDVENQTRKYLVFVLRGFLNPVLCVWTILTGIVNVTAFYRIGLKDGVNQNFFILSLSDALQGILGLGENVCHVLNAAEVLSSTVSFNALRGLFNAAFAFPLSVSCVTTTVIAVVRCCCVTMPFTVQKTFTARRQLAAILILCGAIVGVLTYIAAHINPYDRSGDLSGNTTYRVLKSETVSKLWDGTRIAVMFSSFTITFISMLILISALKKSSRFQEQRYFPEASTSSTSERRNIRDIRIIRGIFQVLATFTLCNFCAVAMSLMKLFGVSLWKSGQLRDEYFYLLHSRSFFFHLNTSVNIFVYYYNNSRFKKETKKLLRRNS</sequence>
<reference evidence="11 12" key="1">
    <citation type="journal article" date="2021" name="Elife">
        <title>Chloroplast acquisition without the gene transfer in kleptoplastic sea slugs, Plakobranchus ocellatus.</title>
        <authorList>
            <person name="Maeda T."/>
            <person name="Takahashi S."/>
            <person name="Yoshida T."/>
            <person name="Shimamura S."/>
            <person name="Takaki Y."/>
            <person name="Nagai Y."/>
            <person name="Toyoda A."/>
            <person name="Suzuki Y."/>
            <person name="Arimoto A."/>
            <person name="Ishii H."/>
            <person name="Satoh N."/>
            <person name="Nishiyama T."/>
            <person name="Hasebe M."/>
            <person name="Maruyama T."/>
            <person name="Minagawa J."/>
            <person name="Obokata J."/>
            <person name="Shigenobu S."/>
        </authorList>
    </citation>
    <scope>NUCLEOTIDE SEQUENCE [LARGE SCALE GENOMIC DNA]</scope>
</reference>